<dbReference type="InterPro" id="IPR029033">
    <property type="entry name" value="His_PPase_superfam"/>
</dbReference>
<dbReference type="SUPFAM" id="SSF53254">
    <property type="entry name" value="Phosphoglycerate mutase-like"/>
    <property type="match status" value="1"/>
</dbReference>
<dbReference type="KEGG" id="aaeo:BJI67_08800"/>
<feature type="active site" description="Proton donor/acceptor" evidence="1">
    <location>
        <position position="91"/>
    </location>
</feature>
<dbReference type="PANTHER" id="PTHR48100:SF62">
    <property type="entry name" value="GLUCOSYL-3-PHOSPHOGLYCERATE PHOSPHATASE"/>
    <property type="match status" value="1"/>
</dbReference>
<keyword evidence="4" id="KW-1185">Reference proteome</keyword>
<sequence length="199" mass="21837">MVEADTAIGPARLILVRHGQTEWNREGRYQGRVDTDLSATGWEQAMALGERLADSGARTLVSSPLRRARDTAVCIGHTLRLDVGFDERLCELAYGDWEGLTQAEVKARWPDALRRWKRDPDLHPPEGGEPLPAAADRVRRCLDELAAAPTPVLAVTHAGVIRLAMLLAERTSLADFRRISVDNAGLCALDWPPAVTSVI</sequence>
<dbReference type="RefSeq" id="WP_070072715.1">
    <property type="nucleotide sequence ID" value="NZ_CP017448.1"/>
</dbReference>
<evidence type="ECO:0000256" key="1">
    <source>
        <dbReference type="PIRSR" id="PIRSR613078-1"/>
    </source>
</evidence>
<dbReference type="GO" id="GO:0016791">
    <property type="term" value="F:phosphatase activity"/>
    <property type="evidence" value="ECO:0007669"/>
    <property type="project" value="TreeGrafter"/>
</dbReference>
<feature type="binding site" evidence="2">
    <location>
        <begin position="17"/>
        <end position="24"/>
    </location>
    <ligand>
        <name>substrate</name>
    </ligand>
</feature>
<dbReference type="Proteomes" id="UP000095342">
    <property type="component" value="Chromosome"/>
</dbReference>
<feature type="binding site" evidence="2">
    <location>
        <begin position="91"/>
        <end position="94"/>
    </location>
    <ligand>
        <name>substrate</name>
    </ligand>
</feature>
<dbReference type="InterPro" id="IPR013078">
    <property type="entry name" value="His_Pase_superF_clade-1"/>
</dbReference>
<evidence type="ECO:0000313" key="3">
    <source>
        <dbReference type="EMBL" id="AOV17144.1"/>
    </source>
</evidence>
<evidence type="ECO:0000313" key="4">
    <source>
        <dbReference type="Proteomes" id="UP000095342"/>
    </source>
</evidence>
<dbReference type="InterPro" id="IPR050275">
    <property type="entry name" value="PGM_Phosphatase"/>
</dbReference>
<dbReference type="Gene3D" id="3.40.50.1240">
    <property type="entry name" value="Phosphoglycerate mutase-like"/>
    <property type="match status" value="1"/>
</dbReference>
<dbReference type="AlphaFoldDB" id="A0A1D8K855"/>
<dbReference type="EMBL" id="CP017448">
    <property type="protein sequence ID" value="AOV17144.1"/>
    <property type="molecule type" value="Genomic_DNA"/>
</dbReference>
<protein>
    <recommendedName>
        <fullName evidence="5">Phosphoglycerate mutase</fullName>
    </recommendedName>
</protein>
<evidence type="ECO:0008006" key="5">
    <source>
        <dbReference type="Google" id="ProtNLM"/>
    </source>
</evidence>
<proteinExistence type="predicted"/>
<name>A0A1D8K855_9GAMM</name>
<dbReference type="GO" id="GO:0005737">
    <property type="term" value="C:cytoplasm"/>
    <property type="evidence" value="ECO:0007669"/>
    <property type="project" value="TreeGrafter"/>
</dbReference>
<dbReference type="CDD" id="cd07067">
    <property type="entry name" value="HP_PGM_like"/>
    <property type="match status" value="1"/>
</dbReference>
<reference evidence="3 4" key="1">
    <citation type="submission" date="2016-09" db="EMBL/GenBank/DDBJ databases">
        <title>Acidihalobacter prosperus V6 (DSM14174).</title>
        <authorList>
            <person name="Khaleque H.N."/>
            <person name="Ramsay J.P."/>
            <person name="Murphy R.J.T."/>
            <person name="Kaksonen A.H."/>
            <person name="Boxall N.J."/>
            <person name="Watkin E.L.J."/>
        </authorList>
    </citation>
    <scope>NUCLEOTIDE SEQUENCE [LARGE SCALE GENOMIC DNA]</scope>
    <source>
        <strain evidence="3 4">V6</strain>
    </source>
</reference>
<dbReference type="SMART" id="SM00855">
    <property type="entry name" value="PGAM"/>
    <property type="match status" value="1"/>
</dbReference>
<dbReference type="Pfam" id="PF00300">
    <property type="entry name" value="His_Phos_1"/>
    <property type="match status" value="1"/>
</dbReference>
<feature type="binding site" evidence="2">
    <location>
        <position position="67"/>
    </location>
    <ligand>
        <name>substrate</name>
    </ligand>
</feature>
<dbReference type="PANTHER" id="PTHR48100">
    <property type="entry name" value="BROAD-SPECIFICITY PHOSPHATASE YOR283W-RELATED"/>
    <property type="match status" value="1"/>
</dbReference>
<evidence type="ECO:0000256" key="2">
    <source>
        <dbReference type="PIRSR" id="PIRSR613078-2"/>
    </source>
</evidence>
<dbReference type="InterPro" id="IPR001345">
    <property type="entry name" value="PG/BPGM_mutase_AS"/>
</dbReference>
<dbReference type="PROSITE" id="PS00175">
    <property type="entry name" value="PG_MUTASE"/>
    <property type="match status" value="1"/>
</dbReference>
<gene>
    <name evidence="3" type="ORF">BJI67_08800</name>
</gene>
<accession>A0A1D8K855</accession>
<organism evidence="3 4">
    <name type="scientific">Acidihalobacter aeolianus</name>
    <dbReference type="NCBI Taxonomy" id="2792603"/>
    <lineage>
        <taxon>Bacteria</taxon>
        <taxon>Pseudomonadati</taxon>
        <taxon>Pseudomonadota</taxon>
        <taxon>Gammaproteobacteria</taxon>
        <taxon>Chromatiales</taxon>
        <taxon>Ectothiorhodospiraceae</taxon>
        <taxon>Acidihalobacter</taxon>
    </lineage>
</organism>
<feature type="active site" description="Tele-phosphohistidine intermediate" evidence="1">
    <location>
        <position position="18"/>
    </location>
</feature>